<keyword evidence="5" id="KW-0269">Exonuclease</keyword>
<evidence type="ECO:0000256" key="3">
    <source>
        <dbReference type="ARBA" id="ARBA00022741"/>
    </source>
</evidence>
<keyword evidence="2" id="KW-0540">Nuclease</keyword>
<reference evidence="13" key="1">
    <citation type="submission" date="2021-01" db="EMBL/GenBank/DDBJ databases">
        <authorList>
            <person name="Corre E."/>
            <person name="Pelletier E."/>
            <person name="Niang G."/>
            <person name="Scheremetjew M."/>
            <person name="Finn R."/>
            <person name="Kale V."/>
            <person name="Holt S."/>
            <person name="Cochrane G."/>
            <person name="Meng A."/>
            <person name="Brown T."/>
            <person name="Cohen L."/>
        </authorList>
    </citation>
    <scope>NUCLEOTIDE SEQUENCE</scope>
    <source>
        <strain evidence="13">CCMP2084</strain>
    </source>
</reference>
<dbReference type="AlphaFoldDB" id="A0A7S2XTQ7"/>
<comment type="similarity">
    <text evidence="1">Belongs to the DEAD box helicase family. DDX1 subfamily.</text>
</comment>
<dbReference type="InterPro" id="IPR014001">
    <property type="entry name" value="Helicase_ATP-bd"/>
</dbReference>
<protein>
    <recommendedName>
        <fullName evidence="8">ATP-dependent RNA helicase</fullName>
        <ecNumber evidence="8">3.6.4.13</ecNumber>
    </recommendedName>
</protein>
<comment type="function">
    <text evidence="8">RNA helicase.</text>
</comment>
<dbReference type="EC" id="3.6.4.13" evidence="8"/>
<dbReference type="GO" id="GO:0005524">
    <property type="term" value="F:ATP binding"/>
    <property type="evidence" value="ECO:0007669"/>
    <property type="project" value="UniProtKB-UniRule"/>
</dbReference>
<name>A0A7S2XTQ7_9STRA</name>
<dbReference type="SMART" id="SM00487">
    <property type="entry name" value="DEXDc"/>
    <property type="match status" value="1"/>
</dbReference>
<evidence type="ECO:0000256" key="4">
    <source>
        <dbReference type="ARBA" id="ARBA00022801"/>
    </source>
</evidence>
<dbReference type="PANTHER" id="PTHR24031">
    <property type="entry name" value="RNA HELICASE"/>
    <property type="match status" value="1"/>
</dbReference>
<evidence type="ECO:0000313" key="13">
    <source>
        <dbReference type="EMBL" id="CAD9826704.1"/>
    </source>
</evidence>
<dbReference type="InterPro" id="IPR043136">
    <property type="entry name" value="B30.2/SPRY_sf"/>
</dbReference>
<keyword evidence="6 8" id="KW-0067">ATP-binding</keyword>
<feature type="domain" description="Helicase ATP-binding" evidence="11">
    <location>
        <begin position="301"/>
        <end position="463"/>
    </location>
</feature>
<dbReference type="SMART" id="SM00449">
    <property type="entry name" value="SPRY"/>
    <property type="match status" value="1"/>
</dbReference>
<dbReference type="InterPro" id="IPR001650">
    <property type="entry name" value="Helicase_C-like"/>
</dbReference>
<dbReference type="GO" id="GO:0003724">
    <property type="term" value="F:RNA helicase activity"/>
    <property type="evidence" value="ECO:0007669"/>
    <property type="project" value="UniProtKB-EC"/>
</dbReference>
<feature type="domain" description="B30.2/SPRY" evidence="10">
    <location>
        <begin position="48"/>
        <end position="263"/>
    </location>
</feature>
<accession>A0A7S2XTQ7</accession>
<dbReference type="InterPro" id="IPR001870">
    <property type="entry name" value="B30.2/SPRY"/>
</dbReference>
<evidence type="ECO:0000256" key="7">
    <source>
        <dbReference type="ARBA" id="ARBA00022884"/>
    </source>
</evidence>
<evidence type="ECO:0000256" key="5">
    <source>
        <dbReference type="ARBA" id="ARBA00022839"/>
    </source>
</evidence>
<dbReference type="SMART" id="SM00490">
    <property type="entry name" value="HELICc"/>
    <property type="match status" value="1"/>
</dbReference>
<dbReference type="PROSITE" id="PS51194">
    <property type="entry name" value="HELICASE_CTER"/>
    <property type="match status" value="1"/>
</dbReference>
<dbReference type="Pfam" id="PF00270">
    <property type="entry name" value="DEAD"/>
    <property type="match status" value="2"/>
</dbReference>
<dbReference type="SUPFAM" id="SSF49899">
    <property type="entry name" value="Concanavalin A-like lectins/glucanases"/>
    <property type="match status" value="1"/>
</dbReference>
<evidence type="ECO:0000259" key="10">
    <source>
        <dbReference type="PROSITE" id="PS50188"/>
    </source>
</evidence>
<keyword evidence="4 8" id="KW-0378">Hydrolase</keyword>
<dbReference type="Pfam" id="PF00622">
    <property type="entry name" value="SPRY"/>
    <property type="match status" value="1"/>
</dbReference>
<evidence type="ECO:0000256" key="6">
    <source>
        <dbReference type="ARBA" id="ARBA00022840"/>
    </source>
</evidence>
<dbReference type="PROSITE" id="PS51192">
    <property type="entry name" value="HELICASE_ATP_BIND_1"/>
    <property type="match status" value="1"/>
</dbReference>
<evidence type="ECO:0000259" key="12">
    <source>
        <dbReference type="PROSITE" id="PS51194"/>
    </source>
</evidence>
<sequence length="801" mass="88388">MNQSIAMTKLNSECIPLILGGGDVMASAETGSGKTAAFALPALQLCHEAAAAAAAANSSAIRQSASTVREDAKQIALPWEMSIRDRSPLVALQPKNRLVIQSKKDSKQWSGIRSQVGILGGGKWYYECTIRDDVGIVRVGWSTIDASLELGLDSKGYGYGGTGFTVHAKQYEPYPRPADGDIEAEQNESSKHEGVSFGKGDVIGCWLDLEERQISFSKNGTPLGIAFSSIHIVSCHDPPEASLFPTVSLKNAECEINFGASPLQHVPPGYQPLVTANSEACILNCHDVDVDIDTKANDTSLKNTIHMRMGGPMAIILEPTRDLAEQTYRTCVDLASRMPPLTTNNEQYMILAALLVGGMNPQPTLDLLQKNKVDILVGTPPIVSSMIQRRKLLTNNCQLFILDEADQLLVDSSYRDQILQIYQSFQTGRREAMNRLQVCFFSATLHSREVQTLTERICHRPTWVDLRGKDNSKLPDTIHHCVIRVHPSAYETMVQKQSPGLFTTDAVHRGGEISDAVNLSSLSEKEADSERIKLLKPRVLVDVMEQFKMEQVLVFCRTNLDCDLLEQYLKQMGGGGGDGINRFSCRVLAGMRSMMERQANLKAFNEGELRVLIATDVAARGIDIPELPFVVQMMLPFGTKPTETYVHRVGRVGRANRMGLAISIIGEAKEKVWWCQNGQKPPCVNTSLFENGGNCKWFDERSVLKQVTSMLKSNKIGMTSLTWRPDEMTILPGELQSMVEGGCYGSHVNDSLFNPHGHTGNMDPQVQAYLTDVSAKVSELGATEFALQSEFWKLKDRFRIA</sequence>
<dbReference type="InterPro" id="IPR003877">
    <property type="entry name" value="SPRY_dom"/>
</dbReference>
<keyword evidence="3 8" id="KW-0547">Nucleotide-binding</keyword>
<dbReference type="Gene3D" id="2.60.120.920">
    <property type="match status" value="1"/>
</dbReference>
<dbReference type="SUPFAM" id="SSF52540">
    <property type="entry name" value="P-loop containing nucleoside triphosphate hydrolases"/>
    <property type="match status" value="2"/>
</dbReference>
<evidence type="ECO:0000256" key="9">
    <source>
        <dbReference type="SAM" id="MobiDB-lite"/>
    </source>
</evidence>
<dbReference type="EMBL" id="HBHQ01027372">
    <property type="protein sequence ID" value="CAD9826704.1"/>
    <property type="molecule type" value="Transcribed_RNA"/>
</dbReference>
<dbReference type="InterPro" id="IPR027417">
    <property type="entry name" value="P-loop_NTPase"/>
</dbReference>
<evidence type="ECO:0000256" key="8">
    <source>
        <dbReference type="RuleBase" id="RU365068"/>
    </source>
</evidence>
<gene>
    <name evidence="13" type="ORF">ASEP1449_LOCUS18538</name>
</gene>
<dbReference type="GO" id="GO:0004527">
    <property type="term" value="F:exonuclease activity"/>
    <property type="evidence" value="ECO:0007669"/>
    <property type="project" value="UniProtKB-KW"/>
</dbReference>
<comment type="domain">
    <text evidence="8">The helicase domain is involved in the stimulation of RELA transcriptional activity.</text>
</comment>
<dbReference type="Pfam" id="PF00271">
    <property type="entry name" value="Helicase_C"/>
    <property type="match status" value="1"/>
</dbReference>
<evidence type="ECO:0000259" key="11">
    <source>
        <dbReference type="PROSITE" id="PS51192"/>
    </source>
</evidence>
<keyword evidence="7 8" id="KW-0694">RNA-binding</keyword>
<feature type="region of interest" description="Disordered" evidence="9">
    <location>
        <begin position="175"/>
        <end position="194"/>
    </location>
</feature>
<dbReference type="PROSITE" id="PS50188">
    <property type="entry name" value="B302_SPRY"/>
    <property type="match status" value="1"/>
</dbReference>
<dbReference type="InterPro" id="IPR013320">
    <property type="entry name" value="ConA-like_dom_sf"/>
</dbReference>
<dbReference type="Gene3D" id="3.40.50.300">
    <property type="entry name" value="P-loop containing nucleotide triphosphate hydrolases"/>
    <property type="match status" value="3"/>
</dbReference>
<evidence type="ECO:0000256" key="2">
    <source>
        <dbReference type="ARBA" id="ARBA00022722"/>
    </source>
</evidence>
<dbReference type="CDD" id="cd18787">
    <property type="entry name" value="SF2_C_DEAD"/>
    <property type="match status" value="1"/>
</dbReference>
<evidence type="ECO:0000256" key="1">
    <source>
        <dbReference type="ARBA" id="ARBA00008765"/>
    </source>
</evidence>
<organism evidence="13">
    <name type="scientific">Attheya septentrionalis</name>
    <dbReference type="NCBI Taxonomy" id="420275"/>
    <lineage>
        <taxon>Eukaryota</taxon>
        <taxon>Sar</taxon>
        <taxon>Stramenopiles</taxon>
        <taxon>Ochrophyta</taxon>
        <taxon>Bacillariophyta</taxon>
        <taxon>Coscinodiscophyceae</taxon>
        <taxon>Chaetocerotophycidae</taxon>
        <taxon>Chaetocerotales</taxon>
        <taxon>Attheyaceae</taxon>
        <taxon>Attheya</taxon>
    </lineage>
</organism>
<proteinExistence type="inferred from homology"/>
<keyword evidence="8" id="KW-0347">Helicase</keyword>
<dbReference type="GO" id="GO:0003723">
    <property type="term" value="F:RNA binding"/>
    <property type="evidence" value="ECO:0007669"/>
    <property type="project" value="UniProtKB-UniRule"/>
</dbReference>
<feature type="domain" description="Helicase C-terminal" evidence="12">
    <location>
        <begin position="539"/>
        <end position="729"/>
    </location>
</feature>
<dbReference type="InterPro" id="IPR011545">
    <property type="entry name" value="DEAD/DEAH_box_helicase_dom"/>
</dbReference>
<comment type="catalytic activity">
    <reaction evidence="8">
        <text>ATP + H2O = ADP + phosphate + H(+)</text>
        <dbReference type="Rhea" id="RHEA:13065"/>
        <dbReference type="ChEBI" id="CHEBI:15377"/>
        <dbReference type="ChEBI" id="CHEBI:15378"/>
        <dbReference type="ChEBI" id="CHEBI:30616"/>
        <dbReference type="ChEBI" id="CHEBI:43474"/>
        <dbReference type="ChEBI" id="CHEBI:456216"/>
        <dbReference type="EC" id="3.6.4.13"/>
    </reaction>
</comment>